<reference evidence="4 5" key="1">
    <citation type="journal article" date="2011" name="Cell">
        <title>Insight into structure and assembly of the nuclear pore complex by utilizing the genome of a eukaryotic thermophile.</title>
        <authorList>
            <person name="Amlacher S."/>
            <person name="Sarges P."/>
            <person name="Flemming D."/>
            <person name="van Noort V."/>
            <person name="Kunze R."/>
            <person name="Devos D.P."/>
            <person name="Arumugam M."/>
            <person name="Bork P."/>
            <person name="Hurt E."/>
        </authorList>
    </citation>
    <scope>NUCLEOTIDE SEQUENCE [LARGE SCALE GENOMIC DNA]</scope>
    <source>
        <strain evidence="5">DSM 1495 / CBS 144.50 / IMI 039719</strain>
    </source>
</reference>
<dbReference type="InterPro" id="IPR036638">
    <property type="entry name" value="HLH_DNA-bd_sf"/>
</dbReference>
<evidence type="ECO:0000313" key="4">
    <source>
        <dbReference type="EMBL" id="EGS17952.1"/>
    </source>
</evidence>
<dbReference type="eggNOG" id="ENOG502S7T4">
    <property type="taxonomic scope" value="Eukaryota"/>
</dbReference>
<feature type="domain" description="BHLH" evidence="3">
    <location>
        <begin position="664"/>
        <end position="749"/>
    </location>
</feature>
<feature type="region of interest" description="Disordered" evidence="2">
    <location>
        <begin position="501"/>
        <end position="599"/>
    </location>
</feature>
<feature type="region of interest" description="Disordered" evidence="2">
    <location>
        <begin position="379"/>
        <end position="483"/>
    </location>
</feature>
<name>G0SET6_CHATD</name>
<dbReference type="OrthoDB" id="5344169at2759"/>
<organism evidence="5">
    <name type="scientific">Chaetomium thermophilum (strain DSM 1495 / CBS 144.50 / IMI 039719)</name>
    <name type="common">Thermochaetoides thermophila</name>
    <dbReference type="NCBI Taxonomy" id="759272"/>
    <lineage>
        <taxon>Eukaryota</taxon>
        <taxon>Fungi</taxon>
        <taxon>Dikarya</taxon>
        <taxon>Ascomycota</taxon>
        <taxon>Pezizomycotina</taxon>
        <taxon>Sordariomycetes</taxon>
        <taxon>Sordariomycetidae</taxon>
        <taxon>Sordariales</taxon>
        <taxon>Chaetomiaceae</taxon>
        <taxon>Thermochaetoides</taxon>
    </lineage>
</organism>
<dbReference type="Pfam" id="PF00010">
    <property type="entry name" value="HLH"/>
    <property type="match status" value="1"/>
</dbReference>
<dbReference type="Gene3D" id="4.10.280.10">
    <property type="entry name" value="Helix-loop-helix DNA-binding domain"/>
    <property type="match status" value="1"/>
</dbReference>
<dbReference type="STRING" id="759272.G0SET6"/>
<feature type="region of interest" description="Disordered" evidence="2">
    <location>
        <begin position="319"/>
        <end position="352"/>
    </location>
</feature>
<proteinExistence type="predicted"/>
<gene>
    <name evidence="4" type="ORF">CTHT_0059650</name>
</gene>
<evidence type="ECO:0000256" key="2">
    <source>
        <dbReference type="SAM" id="MobiDB-lite"/>
    </source>
</evidence>
<evidence type="ECO:0000259" key="3">
    <source>
        <dbReference type="PROSITE" id="PS50888"/>
    </source>
</evidence>
<dbReference type="HOGENOM" id="CLU_015973_0_0_1"/>
<dbReference type="KEGG" id="cthr:CTHT_0059650"/>
<feature type="region of interest" description="Disordered" evidence="2">
    <location>
        <begin position="752"/>
        <end position="823"/>
    </location>
</feature>
<dbReference type="SMART" id="SM00353">
    <property type="entry name" value="HLH"/>
    <property type="match status" value="1"/>
</dbReference>
<feature type="region of interest" description="Disordered" evidence="2">
    <location>
        <begin position="700"/>
        <end position="735"/>
    </location>
</feature>
<dbReference type="SUPFAM" id="SSF47459">
    <property type="entry name" value="HLH, helix-loop-helix DNA-binding domain"/>
    <property type="match status" value="1"/>
</dbReference>
<feature type="compositionally biased region" description="Low complexity" evidence="2">
    <location>
        <begin position="552"/>
        <end position="562"/>
    </location>
</feature>
<feature type="compositionally biased region" description="Basic and acidic residues" evidence="2">
    <location>
        <begin position="752"/>
        <end position="816"/>
    </location>
</feature>
<feature type="region of interest" description="Disordered" evidence="2">
    <location>
        <begin position="182"/>
        <end position="207"/>
    </location>
</feature>
<dbReference type="Proteomes" id="UP000008066">
    <property type="component" value="Unassembled WGS sequence"/>
</dbReference>
<protein>
    <recommendedName>
        <fullName evidence="3">BHLH domain-containing protein</fullName>
    </recommendedName>
</protein>
<feature type="compositionally biased region" description="Low complexity" evidence="2">
    <location>
        <begin position="379"/>
        <end position="394"/>
    </location>
</feature>
<dbReference type="AlphaFoldDB" id="G0SET6"/>
<feature type="coiled-coil region" evidence="1">
    <location>
        <begin position="123"/>
        <end position="158"/>
    </location>
</feature>
<evidence type="ECO:0000313" key="5">
    <source>
        <dbReference type="Proteomes" id="UP000008066"/>
    </source>
</evidence>
<dbReference type="PROSITE" id="PS50888">
    <property type="entry name" value="BHLH"/>
    <property type="match status" value="1"/>
</dbReference>
<dbReference type="OMA" id="EQDMAFT"/>
<evidence type="ECO:0000256" key="1">
    <source>
        <dbReference type="SAM" id="Coils"/>
    </source>
</evidence>
<dbReference type="RefSeq" id="XP_006696283.1">
    <property type="nucleotide sequence ID" value="XM_006696220.1"/>
</dbReference>
<dbReference type="InterPro" id="IPR011598">
    <property type="entry name" value="bHLH_dom"/>
</dbReference>
<dbReference type="EMBL" id="GL988046">
    <property type="protein sequence ID" value="EGS17952.1"/>
    <property type="molecule type" value="Genomic_DNA"/>
</dbReference>
<dbReference type="CDD" id="cd11392">
    <property type="entry name" value="bHLH_ScPHO4_like"/>
    <property type="match status" value="1"/>
</dbReference>
<feature type="compositionally biased region" description="Gly residues" evidence="2">
    <location>
        <begin position="707"/>
        <end position="721"/>
    </location>
</feature>
<dbReference type="GO" id="GO:0046983">
    <property type="term" value="F:protein dimerization activity"/>
    <property type="evidence" value="ECO:0007669"/>
    <property type="project" value="InterPro"/>
</dbReference>
<keyword evidence="1" id="KW-0175">Coiled coil</keyword>
<accession>G0SET6</accession>
<sequence>MDPSTSWAVGDRHGATVTDDALQQFLNNMNMDAAMGNLADGMNYDFQDFPTTVATAPMLSAHAPEPLDLTMSGTDAAQAAAAAAAMLVSPAMGPVQSIATTAPPFGSIPASMMPPPTPSGAVVDSIDAQIQFLQQEKLRHQQRQLEQQQQAAALFARQQADIIPPTPQSFEMQPGASQFLGQSNATEQHHHHHQQQRQSVSFQSLTDQSDVRRPLDNVHHYHHRGSEHLTDRLQVSFTPLVSPAVTPLDANFSIESQFNVTGTMCFSPLTSPALHAQNDCLNVFDQRQTMNDSPIEMDLDSTVAAAQNQPPGDLAKKMRKNAAKARAKSGAAGIKQSPISKHVRRKTATTPSLSAQALSEIAEGVENSNIQDNQQLLLPTPMMPTASSSSSTASVGGITDSENGSTSPEAMPDSVTSEMPPPPLPRSRSAKPSPFLAPQGGAGGVLGSLQPRQGVASPATPASLMKLNSPGTRSSGVKAGSHGAVDNDHIEAFSLPESASFGHSTIVPAPSTSQPVESTSTQPTPKQPPKDSGPFSKTPALVPLPSPSLRIPPTAVSSAAPSPQIPAMNSGLDSRKTTPQIVPRNSKKRPSVSSIPAGATISPALRPKISPNIKPLIPGGGQDVIDEEEASRILASKSNYQRILEGNHLPGVSYPSELSANLTQKRTSHKLAEQGRRNRINSALQEIASLLPKKTFLQQQLKESSEGEGGGNNSSEGGQGQGQQRKNSGGVPISKASTVEMAIEYIKQLQREVAEATKRAEEAERRLREREERERAGCKESKESGKGETNNKDGDVKTDEDSKEQSQKEDRGKDLDATMTESC</sequence>
<keyword evidence="5" id="KW-1185">Reference proteome</keyword>
<dbReference type="GeneID" id="18260003"/>